<proteinExistence type="predicted"/>
<protein>
    <submittedName>
        <fullName evidence="1">Uncharacterized protein</fullName>
    </submittedName>
</protein>
<gene>
    <name evidence="1" type="ORF">MESS2_p40003</name>
</gene>
<comment type="caution">
    <text evidence="1">The sequence shown here is derived from an EMBL/GenBank/DDBJ whole genome shotgun (WGS) entry which is preliminary data.</text>
</comment>
<accession>M5EWT0</accession>
<evidence type="ECO:0000313" key="1">
    <source>
        <dbReference type="EMBL" id="CCV09519.1"/>
    </source>
</evidence>
<evidence type="ECO:0000313" key="2">
    <source>
        <dbReference type="Proteomes" id="UP000012062"/>
    </source>
</evidence>
<dbReference type="Proteomes" id="UP000012062">
    <property type="component" value="Unassembled WGS sequence"/>
</dbReference>
<keyword evidence="2" id="KW-1185">Reference proteome</keyword>
<name>M5EWT0_9HYPH</name>
<sequence>MCKGISCEQSIWPLCCWFQGFGKRAAGHRSRPASDCKKCTVTVILFRVAQEPRRLWRRYYDTNTAYAALLCREFWDRRARRKVGL</sequence>
<dbReference type="AlphaFoldDB" id="M5EWT0"/>
<dbReference type="EMBL" id="CAUM01000186">
    <property type="protein sequence ID" value="CCV09519.1"/>
    <property type="molecule type" value="Genomic_DNA"/>
</dbReference>
<reference evidence="1 2" key="1">
    <citation type="submission" date="2013-02" db="EMBL/GenBank/DDBJ databases">
        <authorList>
            <person name="Genoscope - CEA"/>
        </authorList>
    </citation>
    <scope>NUCLEOTIDE SEQUENCE [LARGE SCALE GENOMIC DNA]</scope>
    <source>
        <strain evidence="1 2">STM 2683</strain>
    </source>
</reference>
<dbReference type="STRING" id="1297569.MESS2_p40003"/>
<organism evidence="1 2">
    <name type="scientific">Mesorhizobium metallidurans STM 2683</name>
    <dbReference type="NCBI Taxonomy" id="1297569"/>
    <lineage>
        <taxon>Bacteria</taxon>
        <taxon>Pseudomonadati</taxon>
        <taxon>Pseudomonadota</taxon>
        <taxon>Alphaproteobacteria</taxon>
        <taxon>Hyphomicrobiales</taxon>
        <taxon>Phyllobacteriaceae</taxon>
        <taxon>Mesorhizobium</taxon>
    </lineage>
</organism>